<dbReference type="EMBL" id="JAATJJ010000001">
    <property type="protein sequence ID" value="NJB70025.1"/>
    <property type="molecule type" value="Genomic_DNA"/>
</dbReference>
<accession>A0A846QWQ4</accession>
<dbReference type="SUPFAM" id="SSF56176">
    <property type="entry name" value="FAD-binding/transporter-associated domain-like"/>
    <property type="match status" value="1"/>
</dbReference>
<feature type="domain" description="4Fe-4S ferredoxin-type" evidence="8">
    <location>
        <begin position="614"/>
        <end position="647"/>
    </location>
</feature>
<dbReference type="InterPro" id="IPR017896">
    <property type="entry name" value="4Fe4S_Fe-S-bd"/>
</dbReference>
<dbReference type="Pfam" id="PF02913">
    <property type="entry name" value="FAD-oxidase_C"/>
    <property type="match status" value="1"/>
</dbReference>
<dbReference type="InterPro" id="IPR016171">
    <property type="entry name" value="Vanillyl_alc_oxidase_C-sub2"/>
</dbReference>
<dbReference type="PROSITE" id="PS51387">
    <property type="entry name" value="FAD_PCMH"/>
    <property type="match status" value="1"/>
</dbReference>
<dbReference type="GO" id="GO:0071949">
    <property type="term" value="F:FAD binding"/>
    <property type="evidence" value="ECO:0007669"/>
    <property type="project" value="InterPro"/>
</dbReference>
<keyword evidence="6" id="KW-0408">Iron</keyword>
<evidence type="ECO:0000256" key="3">
    <source>
        <dbReference type="ARBA" id="ARBA00022723"/>
    </source>
</evidence>
<organism evidence="10 11">
    <name type="scientific">Saonia flava</name>
    <dbReference type="NCBI Taxonomy" id="523696"/>
    <lineage>
        <taxon>Bacteria</taxon>
        <taxon>Pseudomonadati</taxon>
        <taxon>Bacteroidota</taxon>
        <taxon>Flavobacteriia</taxon>
        <taxon>Flavobacteriales</taxon>
        <taxon>Flavobacteriaceae</taxon>
        <taxon>Saonia</taxon>
    </lineage>
</organism>
<dbReference type="SUPFAM" id="SSF46548">
    <property type="entry name" value="alpha-helical ferredoxin"/>
    <property type="match status" value="1"/>
</dbReference>
<dbReference type="InterPro" id="IPR016166">
    <property type="entry name" value="FAD-bd_PCMH"/>
</dbReference>
<evidence type="ECO:0000256" key="2">
    <source>
        <dbReference type="ARBA" id="ARBA00022630"/>
    </source>
</evidence>
<dbReference type="GO" id="GO:0004458">
    <property type="term" value="F:D-lactate dehydrogenase (cytochrome) activity"/>
    <property type="evidence" value="ECO:0007669"/>
    <property type="project" value="TreeGrafter"/>
</dbReference>
<dbReference type="InterPro" id="IPR017900">
    <property type="entry name" value="4Fe4S_Fe_S_CS"/>
</dbReference>
<evidence type="ECO:0000256" key="5">
    <source>
        <dbReference type="ARBA" id="ARBA00023002"/>
    </source>
</evidence>
<evidence type="ECO:0000259" key="9">
    <source>
        <dbReference type="PROSITE" id="PS51387"/>
    </source>
</evidence>
<evidence type="ECO:0000256" key="7">
    <source>
        <dbReference type="ARBA" id="ARBA00023014"/>
    </source>
</evidence>
<keyword evidence="7" id="KW-0411">Iron-sulfur</keyword>
<dbReference type="Gene3D" id="1.10.1060.10">
    <property type="entry name" value="Alpha-helical ferredoxin"/>
    <property type="match status" value="1"/>
</dbReference>
<reference evidence="10 11" key="1">
    <citation type="submission" date="2020-03" db="EMBL/GenBank/DDBJ databases">
        <title>Genomic Encyclopedia of Type Strains, Phase IV (KMG-IV): sequencing the most valuable type-strain genomes for metagenomic binning, comparative biology and taxonomic classification.</title>
        <authorList>
            <person name="Goeker M."/>
        </authorList>
    </citation>
    <scope>NUCLEOTIDE SEQUENCE [LARGE SCALE GENOMIC DNA]</scope>
    <source>
        <strain evidence="10 11">DSM 29762</strain>
    </source>
</reference>
<sequence>MDKNLLKKLEASIEGELLVDDLSTRLYATDASVYRKIPKAVVYPRTKGDIKKLVVFANEQKVGLIPRTAGTSLAGQCVGDGIVVDVSKHFTKVIHLDVDKKQVRVQPGVIRDELNQYLAPRGLFFGPNTSTSNRCMIGGMVGNNSSGTTSIQYGVTRDKVVALQTILSDGSEVEFKSLSKKDFEQKTSLNSLEGLVYKSIHKELSNNIIKENIVKEFPKPEIHRRNTGYAVDELLKNNVFGAVDKEINVCDLLSGSEGTLAFTTEITLQLNDLPPKLSAMVVTHYKTLEDCLSDVVPVMKHSLHTCEMMDKVILDCTKNNRAQLANRFFVEGDPAGLLMLEVKADSEEELQKQLDELLKSIHASGLSYANPILKGVDINKAIELRKAGLGLLGNMVGDRKAVACIEDTAVALEDLKDFIGEFSQIMKGYNQQAVYYAHAGAGELHLRPILNLKKREDVGLFRDITTDVAKLTKKYRGSFSGEHGDGIVRAEFIPLMIGEENYELLKRIKSYFDPNNIFNPGKIVDAFPMDESLRYEVDRREPTIDTLMNFSDSEGILKAAEKCNGSGDCRKTHHMPGAMCPSYHATKNEKDTTRGRANALREFLTNSEKENKFNQPELKEVFDLCLSCKACSSECPSNVDVATLKAEFLYQYQEANGYSFRSKLFAHNTKINKANSKIAGLVNAVFKSKGIGTLIKKASGIAIERTLPNVSSFDFDKYLEKSNNQSNKLNYKIILYIDEFTKYMDVDLGRDAIEVLVKLGYDVELFYAESGRTYLSKGFLKQAKKLAKENVIKLKSFAEKGYSIVGLEPSAILTFRDEYKRLVDDTENVDLIASHSFLIEEFLASEIKKGSITSEHMSKEARTIKIHNHCHQKALSDQKVTFDMLNLPDNYSVSIISSGCCGMAGSFGYEKEHYAVSMQVGELKLFPSIRKSDDNVTIAANGTSCRHQIYDGTKRKALHPITIFNEALL</sequence>
<dbReference type="PROSITE" id="PS51379">
    <property type="entry name" value="4FE4S_FER_2"/>
    <property type="match status" value="1"/>
</dbReference>
<comment type="caution">
    <text evidence="10">The sequence shown here is derived from an EMBL/GenBank/DDBJ whole genome shotgun (WGS) entry which is preliminary data.</text>
</comment>
<evidence type="ECO:0000256" key="4">
    <source>
        <dbReference type="ARBA" id="ARBA00022827"/>
    </source>
</evidence>
<feature type="domain" description="FAD-binding PCMH-type" evidence="9">
    <location>
        <begin position="34"/>
        <end position="273"/>
    </location>
</feature>
<name>A0A846QWQ4_9FLAO</name>
<dbReference type="RefSeq" id="WP_167960480.1">
    <property type="nucleotide sequence ID" value="NZ_JAATJJ010000001.1"/>
</dbReference>
<keyword evidence="3" id="KW-0479">Metal-binding</keyword>
<dbReference type="AlphaFoldDB" id="A0A846QWQ4"/>
<dbReference type="Pfam" id="PF13183">
    <property type="entry name" value="Fer4_8"/>
    <property type="match status" value="1"/>
</dbReference>
<dbReference type="InterPro" id="IPR016164">
    <property type="entry name" value="FAD-linked_Oxase-like_C"/>
</dbReference>
<dbReference type="PANTHER" id="PTHR11748">
    <property type="entry name" value="D-LACTATE DEHYDROGENASE"/>
    <property type="match status" value="1"/>
</dbReference>
<dbReference type="InterPro" id="IPR036318">
    <property type="entry name" value="FAD-bd_PCMH-like_sf"/>
</dbReference>
<evidence type="ECO:0000313" key="11">
    <source>
        <dbReference type="Proteomes" id="UP000590442"/>
    </source>
</evidence>
<dbReference type="PROSITE" id="PS00198">
    <property type="entry name" value="4FE4S_FER_1"/>
    <property type="match status" value="1"/>
</dbReference>
<dbReference type="InterPro" id="IPR006094">
    <property type="entry name" value="Oxid_FAD_bind_N"/>
</dbReference>
<keyword evidence="4" id="KW-0274">FAD</keyword>
<keyword evidence="5" id="KW-0560">Oxidoreductase</keyword>
<dbReference type="Proteomes" id="UP000590442">
    <property type="component" value="Unassembled WGS sequence"/>
</dbReference>
<keyword evidence="11" id="KW-1185">Reference proteome</keyword>
<evidence type="ECO:0000256" key="6">
    <source>
        <dbReference type="ARBA" id="ARBA00023004"/>
    </source>
</evidence>
<dbReference type="GO" id="GO:0008720">
    <property type="term" value="F:D-lactate dehydrogenase (NAD+) activity"/>
    <property type="evidence" value="ECO:0007669"/>
    <property type="project" value="TreeGrafter"/>
</dbReference>
<evidence type="ECO:0000259" key="8">
    <source>
        <dbReference type="PROSITE" id="PS51379"/>
    </source>
</evidence>
<evidence type="ECO:0000256" key="1">
    <source>
        <dbReference type="ARBA" id="ARBA00001974"/>
    </source>
</evidence>
<dbReference type="InterPro" id="IPR009051">
    <property type="entry name" value="Helical_ferredxn"/>
</dbReference>
<proteinExistence type="predicted"/>
<dbReference type="PANTHER" id="PTHR11748:SF119">
    <property type="entry name" value="D-2-HYDROXYGLUTARATE DEHYDROGENASE"/>
    <property type="match status" value="1"/>
</dbReference>
<dbReference type="Pfam" id="PF01565">
    <property type="entry name" value="FAD_binding_4"/>
    <property type="match status" value="1"/>
</dbReference>
<dbReference type="InterPro" id="IPR004113">
    <property type="entry name" value="FAD-bd_oxidored_4_C"/>
</dbReference>
<gene>
    <name evidence="10" type="ORF">GGR42_000487</name>
</gene>
<dbReference type="GO" id="GO:0051536">
    <property type="term" value="F:iron-sulfur cluster binding"/>
    <property type="evidence" value="ECO:0007669"/>
    <property type="project" value="UniProtKB-KW"/>
</dbReference>
<dbReference type="GO" id="GO:0046872">
    <property type="term" value="F:metal ion binding"/>
    <property type="evidence" value="ECO:0007669"/>
    <property type="project" value="UniProtKB-KW"/>
</dbReference>
<dbReference type="SUPFAM" id="SSF55103">
    <property type="entry name" value="FAD-linked oxidases, C-terminal domain"/>
    <property type="match status" value="1"/>
</dbReference>
<dbReference type="Gene3D" id="1.10.45.10">
    <property type="entry name" value="Vanillyl-alcohol Oxidase, Chain A, domain 4"/>
    <property type="match status" value="1"/>
</dbReference>
<dbReference type="Gene3D" id="3.30.70.2740">
    <property type="match status" value="1"/>
</dbReference>
<protein>
    <submittedName>
        <fullName evidence="10">FAD/FMN-containing dehydrogenase/Fe-S oxidoreductase</fullName>
    </submittedName>
</protein>
<dbReference type="FunFam" id="1.10.45.10:FF:000001">
    <property type="entry name" value="D-lactate dehydrogenase mitochondrial"/>
    <property type="match status" value="1"/>
</dbReference>
<dbReference type="InterPro" id="IPR016169">
    <property type="entry name" value="FAD-bd_PCMH_sub2"/>
</dbReference>
<dbReference type="Gene3D" id="3.30.465.10">
    <property type="match status" value="1"/>
</dbReference>
<keyword evidence="2" id="KW-0285">Flavoprotein</keyword>
<comment type="cofactor">
    <cofactor evidence="1">
        <name>FAD</name>
        <dbReference type="ChEBI" id="CHEBI:57692"/>
    </cofactor>
</comment>
<dbReference type="GO" id="GO:1903457">
    <property type="term" value="P:lactate catabolic process"/>
    <property type="evidence" value="ECO:0007669"/>
    <property type="project" value="TreeGrafter"/>
</dbReference>
<evidence type="ECO:0000313" key="10">
    <source>
        <dbReference type="EMBL" id="NJB70025.1"/>
    </source>
</evidence>